<keyword evidence="2" id="KW-0732">Signal</keyword>
<dbReference type="SUPFAM" id="SSF48230">
    <property type="entry name" value="Chondroitin AC/alginate lyase"/>
    <property type="match status" value="1"/>
</dbReference>
<evidence type="ECO:0000256" key="2">
    <source>
        <dbReference type="ARBA" id="ARBA00022729"/>
    </source>
</evidence>
<feature type="region of interest" description="Disordered" evidence="5">
    <location>
        <begin position="385"/>
        <end position="470"/>
    </location>
</feature>
<evidence type="ECO:0000256" key="1">
    <source>
        <dbReference type="ARBA" id="ARBA00004418"/>
    </source>
</evidence>
<organism evidence="8 9">
    <name type="scientific">Paenibacillus glucanolyticus</name>
    <dbReference type="NCBI Taxonomy" id="59843"/>
    <lineage>
        <taxon>Bacteria</taxon>
        <taxon>Bacillati</taxon>
        <taxon>Bacillota</taxon>
        <taxon>Bacilli</taxon>
        <taxon>Bacillales</taxon>
        <taxon>Paenibacillaceae</taxon>
        <taxon>Paenibacillus</taxon>
    </lineage>
</organism>
<dbReference type="PANTHER" id="PTHR39210">
    <property type="entry name" value="HEPARIN-SULFATE LYASE"/>
    <property type="match status" value="1"/>
</dbReference>
<feature type="domain" description="Alginate lyase" evidence="6">
    <location>
        <begin position="89"/>
        <end position="305"/>
    </location>
</feature>
<dbReference type="AlphaFoldDB" id="A0A163DP32"/>
<feature type="compositionally biased region" description="Basic and acidic residues" evidence="5">
    <location>
        <begin position="386"/>
        <end position="396"/>
    </location>
</feature>
<evidence type="ECO:0000256" key="4">
    <source>
        <dbReference type="ARBA" id="ARBA00023239"/>
    </source>
</evidence>
<dbReference type="Gene3D" id="1.50.10.100">
    <property type="entry name" value="Chondroitin AC/alginate lyase"/>
    <property type="match status" value="1"/>
</dbReference>
<gene>
    <name evidence="8" type="ORF">AWU65_00590</name>
</gene>
<keyword evidence="4" id="KW-0456">Lyase</keyword>
<reference evidence="8" key="1">
    <citation type="journal article" date="2016" name="Genome Announc.">
        <title>Draft genomes of two strains of Paenibacillus glucanolyticus with capability to degrade lignocellulose.</title>
        <authorList>
            <person name="Mathews S.L."/>
            <person name="Pawlak J."/>
            <person name="Grunden A.M."/>
        </authorList>
    </citation>
    <scope>NUCLEOTIDE SEQUENCE [LARGE SCALE GENOMIC DNA]</scope>
    <source>
        <strain evidence="8">SLM1</strain>
    </source>
</reference>
<proteinExistence type="predicted"/>
<protein>
    <submittedName>
        <fullName evidence="8">Heparinase</fullName>
    </submittedName>
</protein>
<sequence>MKMAAKLGSYGWGERTVDILKAELDQVIERALDIPVDPGGWWHQYVCTRHHTELVFDPLEADGRTFLCPYGCEWEGEPYRGAWLVFKHQAMARYVLQAAAVYAATGERAYAELGKRLIIRYAEQFPLYPVHPEAQPWMLKGRAFHQALTEAIWATTLLRGYLLLRDEGVLLDGADQQKMDSFLQMLESSMTEYHHILTQERGDPENNYTAWLIAALFCIYAVRGESDKLKHLLEKKGGLRHHLTIAVRPDQLEFEGSIYYHVFVLRAYLIAAEMGDRMGEGLYSLRGEQGQSMQGMLTVLVRLADQNGMLPALHDGPYRRVPYAREIAEIVEIGLSVYGDQGYRGLLTHVYREMNGDNGRIGMLEALLYGTGRWDGRIGTAAPGVKDVHDGRRGEGRGVQGVWEAFEAPEASKASRALEEPDEPEAFEASEVPETSEASEAPETEETSEVSEASEGRGVATMDPTAGAVPSLVLPDSGFARLRTNDTSGIQALVDFGPHGGAHGHFDKLNLMLHVGHHPLSPDRGTVPYGSVLKKEWYPHTASHNTVTVGGRSQLPSQGKCMAYQAASDWSYIWVRADQAYDQGVLDRHLLLTEDWLLDWFEVELEEPQAIDWWFHYIGSGKVSGGADAVRDPGTTNFGSQDGYAYIKEHRRLLMSKNSPQLDLHIARASGPLAAVSFVPFEGTVCSQVESPGIADDPTRRMEGIRLHRTGSSARFIAVYRRGDKPVTLTWKPSGDGESLNLSDGTTTRNFGMTKSGLKERILDENLV</sequence>
<evidence type="ECO:0000256" key="5">
    <source>
        <dbReference type="SAM" id="MobiDB-lite"/>
    </source>
</evidence>
<feature type="compositionally biased region" description="Acidic residues" evidence="5">
    <location>
        <begin position="440"/>
        <end position="449"/>
    </location>
</feature>
<dbReference type="RefSeq" id="WP_063480764.1">
    <property type="nucleotide sequence ID" value="NZ_CP147845.1"/>
</dbReference>
<evidence type="ECO:0000313" key="9">
    <source>
        <dbReference type="Proteomes" id="UP000076796"/>
    </source>
</evidence>
<keyword evidence="3" id="KW-0574">Periplasm</keyword>
<evidence type="ECO:0000313" key="8">
    <source>
        <dbReference type="EMBL" id="KZS43361.1"/>
    </source>
</evidence>
<dbReference type="InterPro" id="IPR008929">
    <property type="entry name" value="Chondroitin_lyas"/>
</dbReference>
<feature type="compositionally biased region" description="Low complexity" evidence="5">
    <location>
        <begin position="429"/>
        <end position="439"/>
    </location>
</feature>
<dbReference type="InterPro" id="IPR008397">
    <property type="entry name" value="Alginate_lyase_dom"/>
</dbReference>
<dbReference type="GO" id="GO:0016829">
    <property type="term" value="F:lyase activity"/>
    <property type="evidence" value="ECO:0007669"/>
    <property type="project" value="UniProtKB-KW"/>
</dbReference>
<dbReference type="PANTHER" id="PTHR39210:SF1">
    <property type="entry name" value="HEPARIN-SULFATE LYASE"/>
    <property type="match status" value="1"/>
</dbReference>
<evidence type="ECO:0000259" key="7">
    <source>
        <dbReference type="Pfam" id="PF07940"/>
    </source>
</evidence>
<dbReference type="InterPro" id="IPR012480">
    <property type="entry name" value="Hepar_II_III_C"/>
</dbReference>
<name>A0A163DP32_9BACL</name>
<dbReference type="Pfam" id="PF05426">
    <property type="entry name" value="Alginate_lyase"/>
    <property type="match status" value="1"/>
</dbReference>
<evidence type="ECO:0000259" key="6">
    <source>
        <dbReference type="Pfam" id="PF05426"/>
    </source>
</evidence>
<dbReference type="GO" id="GO:0042597">
    <property type="term" value="C:periplasmic space"/>
    <property type="evidence" value="ECO:0007669"/>
    <property type="project" value="UniProtKB-SubCell"/>
</dbReference>
<dbReference type="GeneID" id="97555244"/>
<keyword evidence="9" id="KW-1185">Reference proteome</keyword>
<dbReference type="OrthoDB" id="9772435at2"/>
<evidence type="ECO:0000256" key="3">
    <source>
        <dbReference type="ARBA" id="ARBA00022764"/>
    </source>
</evidence>
<dbReference type="Proteomes" id="UP000076796">
    <property type="component" value="Unassembled WGS sequence"/>
</dbReference>
<feature type="domain" description="Heparinase II/III-like C-terminal" evidence="7">
    <location>
        <begin position="471"/>
        <end position="624"/>
    </location>
</feature>
<dbReference type="EMBL" id="LWMH01000003">
    <property type="protein sequence ID" value="KZS43361.1"/>
    <property type="molecule type" value="Genomic_DNA"/>
</dbReference>
<accession>A0A163DP32</accession>
<dbReference type="Pfam" id="PF07940">
    <property type="entry name" value="Hepar_II_III_C"/>
    <property type="match status" value="1"/>
</dbReference>
<comment type="caution">
    <text evidence="8">The sequence shown here is derived from an EMBL/GenBank/DDBJ whole genome shotgun (WGS) entry which is preliminary data.</text>
</comment>
<dbReference type="Gene3D" id="2.70.98.70">
    <property type="match status" value="1"/>
</dbReference>
<comment type="subcellular location">
    <subcellularLocation>
        <location evidence="1">Periplasm</location>
    </subcellularLocation>
</comment>